<dbReference type="STRING" id="988821.SAMN05421867_12214"/>
<organism evidence="6 7">
    <name type="scientific">Cellulomonas marina</name>
    <dbReference type="NCBI Taxonomy" id="988821"/>
    <lineage>
        <taxon>Bacteria</taxon>
        <taxon>Bacillati</taxon>
        <taxon>Actinomycetota</taxon>
        <taxon>Actinomycetes</taxon>
        <taxon>Micrococcales</taxon>
        <taxon>Cellulomonadaceae</taxon>
        <taxon>Cellulomonas</taxon>
    </lineage>
</organism>
<keyword evidence="3 4" id="KW-0413">Isomerase</keyword>
<dbReference type="PANTHER" id="PTHR11122">
    <property type="entry name" value="APOSPORY-ASSOCIATED PROTEIN C-RELATED"/>
    <property type="match status" value="1"/>
</dbReference>
<comment type="similarity">
    <text evidence="2 4">Belongs to the glucose-6-phosphate 1-epimerase family.</text>
</comment>
<comment type="catalytic activity">
    <reaction evidence="1">
        <text>alpha-D-glucose 6-phosphate = beta-D-glucose 6-phosphate</text>
        <dbReference type="Rhea" id="RHEA:16249"/>
        <dbReference type="ChEBI" id="CHEBI:58225"/>
        <dbReference type="ChEBI" id="CHEBI:58247"/>
        <dbReference type="EC" id="5.1.3.15"/>
    </reaction>
</comment>
<dbReference type="GO" id="GO:0047938">
    <property type="term" value="F:glucose-6-phosphate 1-epimerase activity"/>
    <property type="evidence" value="ECO:0007669"/>
    <property type="project" value="UniProtKB-UniRule"/>
</dbReference>
<dbReference type="InterPro" id="IPR025532">
    <property type="entry name" value="G6P_1-epimerase"/>
</dbReference>
<dbReference type="SUPFAM" id="SSF74650">
    <property type="entry name" value="Galactose mutarotase-like"/>
    <property type="match status" value="1"/>
</dbReference>
<feature type="active site" evidence="5">
    <location>
        <position position="263"/>
    </location>
</feature>
<reference evidence="7" key="1">
    <citation type="submission" date="2016-10" db="EMBL/GenBank/DDBJ databases">
        <authorList>
            <person name="Varghese N."/>
            <person name="Submissions S."/>
        </authorList>
    </citation>
    <scope>NUCLEOTIDE SEQUENCE [LARGE SCALE GENOMIC DNA]</scope>
    <source>
        <strain evidence="7">CGMCC 4.6945</strain>
    </source>
</reference>
<dbReference type="EMBL" id="FOKA01000022">
    <property type="protein sequence ID" value="SFB40984.1"/>
    <property type="molecule type" value="Genomic_DNA"/>
</dbReference>
<dbReference type="CDD" id="cd09020">
    <property type="entry name" value="D-hex-6-P-epi_like"/>
    <property type="match status" value="1"/>
</dbReference>
<dbReference type="OrthoDB" id="9790727at2"/>
<dbReference type="GO" id="GO:0030246">
    <property type="term" value="F:carbohydrate binding"/>
    <property type="evidence" value="ECO:0007669"/>
    <property type="project" value="UniProtKB-UniRule"/>
</dbReference>
<evidence type="ECO:0000313" key="7">
    <source>
        <dbReference type="Proteomes" id="UP000199012"/>
    </source>
</evidence>
<dbReference type="RefSeq" id="WP_090035017.1">
    <property type="nucleotide sequence ID" value="NZ_FOKA01000022.1"/>
</dbReference>
<evidence type="ECO:0000256" key="5">
    <source>
        <dbReference type="PIRSR" id="PIRSR016020-1"/>
    </source>
</evidence>
<proteinExistence type="inferred from homology"/>
<dbReference type="Gene3D" id="2.70.98.10">
    <property type="match status" value="1"/>
</dbReference>
<dbReference type="InterPro" id="IPR008183">
    <property type="entry name" value="Aldose_1/G6P_1-epimerase"/>
</dbReference>
<gene>
    <name evidence="6" type="ORF">SAMN05421867_12214</name>
</gene>
<sequence length="289" mass="30068">MSGGAVSGAVVPVEVAPGMPALDVTGPAATARVLLQGAHVLSWQPAGGRPGLWLSSATRWEPGVPVRGGVPVCFPWFGPHGHDRSAPAHGFARRVPWSLVGSEVDGDVVRVVLGLEDDEATRASAWPHRFSARLAVAVGRELGLALTVTNTDDEAWTYEAALHTYLRVPGLDGTRVLGLEDAPWDDRVDGGRHAPAGTPVTFPGQVDRTYAHGGRTVLDTADGTTEVLPAGASATVVWNPGAEVAAGMADVGPGEHRGFVCVETAAVAPDAVRLEPGEQHTLTVTYRQG</sequence>
<evidence type="ECO:0000256" key="1">
    <source>
        <dbReference type="ARBA" id="ARBA00001096"/>
    </source>
</evidence>
<dbReference type="AlphaFoldDB" id="A0A1I1ASI4"/>
<dbReference type="GO" id="GO:0005975">
    <property type="term" value="P:carbohydrate metabolic process"/>
    <property type="evidence" value="ECO:0007669"/>
    <property type="project" value="InterPro"/>
</dbReference>
<evidence type="ECO:0000256" key="3">
    <source>
        <dbReference type="ARBA" id="ARBA00023235"/>
    </source>
</evidence>
<dbReference type="EC" id="5.1.3.15" evidence="4"/>
<dbReference type="Pfam" id="PF01263">
    <property type="entry name" value="Aldose_epim"/>
    <property type="match status" value="1"/>
</dbReference>
<evidence type="ECO:0000256" key="2">
    <source>
        <dbReference type="ARBA" id="ARBA00005866"/>
    </source>
</evidence>
<evidence type="ECO:0000256" key="4">
    <source>
        <dbReference type="PIRNR" id="PIRNR016020"/>
    </source>
</evidence>
<dbReference type="InterPro" id="IPR011013">
    <property type="entry name" value="Gal_mutarotase_sf_dom"/>
</dbReference>
<keyword evidence="7" id="KW-1185">Reference proteome</keyword>
<dbReference type="PANTHER" id="PTHR11122:SF13">
    <property type="entry name" value="GLUCOSE-6-PHOSPHATE 1-EPIMERASE"/>
    <property type="match status" value="1"/>
</dbReference>
<evidence type="ECO:0000313" key="6">
    <source>
        <dbReference type="EMBL" id="SFB40984.1"/>
    </source>
</evidence>
<dbReference type="Proteomes" id="UP000199012">
    <property type="component" value="Unassembled WGS sequence"/>
</dbReference>
<accession>A0A1I1ASI4</accession>
<dbReference type="InterPro" id="IPR014718">
    <property type="entry name" value="GH-type_carb-bd"/>
</dbReference>
<protein>
    <recommendedName>
        <fullName evidence="4">Putative glucose-6-phosphate 1-epimerase</fullName>
        <ecNumber evidence="4">5.1.3.15</ecNumber>
    </recommendedName>
</protein>
<dbReference type="PIRSF" id="PIRSF016020">
    <property type="entry name" value="PHexose_mutarotase"/>
    <property type="match status" value="1"/>
</dbReference>
<name>A0A1I1ASI4_9CELL</name>
<feature type="active site" evidence="5">
    <location>
        <position position="163"/>
    </location>
</feature>
<dbReference type="GO" id="GO:0005737">
    <property type="term" value="C:cytoplasm"/>
    <property type="evidence" value="ECO:0007669"/>
    <property type="project" value="TreeGrafter"/>
</dbReference>